<evidence type="ECO:0000313" key="1">
    <source>
        <dbReference type="EMBL" id="UPQ79681.1"/>
    </source>
</evidence>
<keyword evidence="2" id="KW-1185">Reference proteome</keyword>
<dbReference type="NCBIfam" id="NF033708">
    <property type="entry name" value="T9SS_Cterm_ChiA"/>
    <property type="match status" value="1"/>
</dbReference>
<name>A0ABY4KFU5_9FLAO</name>
<protein>
    <submittedName>
        <fullName evidence="1">T9SS sorting signal type C domain-containing protein</fullName>
    </submittedName>
</protein>
<organism evidence="1 2">
    <name type="scientific">Flavobacterium azooxidireducens</name>
    <dbReference type="NCBI Taxonomy" id="1871076"/>
    <lineage>
        <taxon>Bacteria</taxon>
        <taxon>Pseudomonadati</taxon>
        <taxon>Bacteroidota</taxon>
        <taxon>Flavobacteriia</taxon>
        <taxon>Flavobacteriales</taxon>
        <taxon>Flavobacteriaceae</taxon>
        <taxon>Flavobacterium</taxon>
    </lineage>
</organism>
<evidence type="ECO:0000313" key="2">
    <source>
        <dbReference type="Proteomes" id="UP000830583"/>
    </source>
</evidence>
<reference evidence="1" key="1">
    <citation type="submission" date="2022-04" db="EMBL/GenBank/DDBJ databases">
        <title>Consumption of N2O by Flavobacterium azooxidireducens sp. nov. isolated from Decomposing Leaf Litter of Phragmites australis (Cav.).</title>
        <authorList>
            <person name="Behrendt U."/>
            <person name="Spanner T."/>
            <person name="Augustin J."/>
            <person name="Horn M.A."/>
            <person name="Kolb S."/>
            <person name="Ulrich A."/>
        </authorList>
    </citation>
    <scope>NUCLEOTIDE SEQUENCE</scope>
    <source>
        <strain evidence="1">IGB 4-14</strain>
    </source>
</reference>
<dbReference type="Proteomes" id="UP000830583">
    <property type="component" value="Chromosome"/>
</dbReference>
<dbReference type="EMBL" id="CP096205">
    <property type="protein sequence ID" value="UPQ79681.1"/>
    <property type="molecule type" value="Genomic_DNA"/>
</dbReference>
<accession>A0ABY4KFU5</accession>
<gene>
    <name evidence="1" type="ORF">M0M57_02315</name>
</gene>
<proteinExistence type="predicted"/>
<sequence>MNTNFNSIQHFCFTIKAVITLIFIVFSAEKVSGQNGQFVLSDGLGGDPFIIGSTASNWHSAPFLSSKKDSRIQYLYEAEELGLAYSEGYRTITSLAFNVTGFSNSAILSVYEMKNITIKMGHTIANYDGYGGKEVWGIDMPLEGECTWAGSPTPEYLQVVKTPFDLIISETGWVELELDIPFVWDGVSSIVVEICKSDSGSSFPNHRYQFESTNRISSTASYTLTRSLNSINNGGSVHTPGCEMKNRGLSYNTSSSVLNASQRKIRPNIRFTFQCAGAPEGGDAIILSENYCLGGDVILHVVNDEKSSGLNYQWASSPTDFGFVDLPGETQATLVVERAEVDMWYQRTVGCDYDVPAGLRYSAPIKVKGINTWDGTFWSFGTEPTVNDPVKISGDFDTAVDGSSVLEACSLQVLSGTFTVKSGDIISLKEKLFVHDDATVIFENNASLIQENNAAINEGKIVYKRDSQPLRLLDYTYWSSPVSGMTPSQFSAGTPTNRIYHWNHLTTGLNPQSWVGGVANLPMVAGKGYIIRAPNGYPSTGAGTVFAGAFEGVPNNGIVTVPAQGDLEKWNLIGNPYPAAIDIDKFLIANSSILEGTIRLWTHNTLPSAIPSYPGFSPQALNYSSDDYATYNLSGSIGFPADNSGVNNATPGRFVGAGQSFMVAGRGAPSGDVIFNNEMRKKESGYDNSQFFRNGTSNQAEIEKNRLWLEVIHQNGKFNQTMVGYIEGATNDIDWGYDSKFRHTGDVKIYSLVGESKLAIQGKALPFNSNDTIPLGLTTILSGEFILNLYQFDNFFENQEVYLLDKYTNTFHNIKEGLYAFTSISGTFDDRFELRFTNETLSLNPIINTKNSILCYANDSNIIVKSKDVQIQSIMVFDSAGRLLFNKNKMDATEIIITDIAKNNQLLLVQITTEDDIKSTQKIIY</sequence>
<dbReference type="RefSeq" id="WP_248435013.1">
    <property type="nucleotide sequence ID" value="NZ_CP096205.1"/>
</dbReference>